<comment type="caution">
    <text evidence="1">The sequence shown here is derived from an EMBL/GenBank/DDBJ whole genome shotgun (WGS) entry which is preliminary data.</text>
</comment>
<keyword evidence="2" id="KW-1185">Reference proteome</keyword>
<dbReference type="Proteomes" id="UP001183388">
    <property type="component" value="Unassembled WGS sequence"/>
</dbReference>
<sequence length="129" mass="14155">MTINDPLRPEWLPRDEFLPMALVPSGRWWHGVRVPPATAPMVLARLNCHSGPVIEDLPGWTWLVPLDAGEMPLSGAQLLPEGHLVAVPPPGRRHRGHPRWLGALTPTCLTDSRHLRQALTAIGTPGRTA</sequence>
<protein>
    <submittedName>
        <fullName evidence="1">Uncharacterized protein</fullName>
    </submittedName>
</protein>
<accession>A0ABU2L4V0</accession>
<gene>
    <name evidence="1" type="ORF">RM780_05130</name>
</gene>
<evidence type="ECO:0000313" key="2">
    <source>
        <dbReference type="Proteomes" id="UP001183388"/>
    </source>
</evidence>
<dbReference type="RefSeq" id="WP_311629270.1">
    <property type="nucleotide sequence ID" value="NZ_JAVREN010000005.1"/>
</dbReference>
<organism evidence="1 2">
    <name type="scientific">Streptomyces boetiae</name>
    <dbReference type="NCBI Taxonomy" id="3075541"/>
    <lineage>
        <taxon>Bacteria</taxon>
        <taxon>Bacillati</taxon>
        <taxon>Actinomycetota</taxon>
        <taxon>Actinomycetes</taxon>
        <taxon>Kitasatosporales</taxon>
        <taxon>Streptomycetaceae</taxon>
        <taxon>Streptomyces</taxon>
    </lineage>
</organism>
<name>A0ABU2L4V0_9ACTN</name>
<evidence type="ECO:0000313" key="1">
    <source>
        <dbReference type="EMBL" id="MDT0306343.1"/>
    </source>
</evidence>
<dbReference type="EMBL" id="JAVREN010000005">
    <property type="protein sequence ID" value="MDT0306343.1"/>
    <property type="molecule type" value="Genomic_DNA"/>
</dbReference>
<reference evidence="2" key="1">
    <citation type="submission" date="2023-07" db="EMBL/GenBank/DDBJ databases">
        <title>30 novel species of actinomycetes from the DSMZ collection.</title>
        <authorList>
            <person name="Nouioui I."/>
        </authorList>
    </citation>
    <scope>NUCLEOTIDE SEQUENCE [LARGE SCALE GENOMIC DNA]</scope>
    <source>
        <strain evidence="2">DSM 44917</strain>
    </source>
</reference>
<proteinExistence type="predicted"/>